<feature type="domain" description="Ketosynthase family 3 (KS3)" evidence="9">
    <location>
        <begin position="50"/>
        <end position="467"/>
    </location>
</feature>
<dbReference type="InterPro" id="IPR016039">
    <property type="entry name" value="Thiolase-like"/>
</dbReference>
<dbReference type="Pfam" id="PF00698">
    <property type="entry name" value="Acyl_transf_1"/>
    <property type="match status" value="1"/>
</dbReference>
<dbReference type="InterPro" id="IPR036291">
    <property type="entry name" value="NAD(P)-bd_dom_sf"/>
</dbReference>
<evidence type="ECO:0000259" key="10">
    <source>
        <dbReference type="PROSITE" id="PS52019"/>
    </source>
</evidence>
<dbReference type="Pfam" id="PF00109">
    <property type="entry name" value="ketoacyl-synt"/>
    <property type="match status" value="1"/>
</dbReference>
<evidence type="ECO:0000256" key="3">
    <source>
        <dbReference type="ARBA" id="ARBA00022679"/>
    </source>
</evidence>
<dbReference type="Pfam" id="PF16197">
    <property type="entry name" value="KAsynt_C_assoc"/>
    <property type="match status" value="1"/>
</dbReference>
<evidence type="ECO:0000256" key="7">
    <source>
        <dbReference type="PROSITE-ProRule" id="PRU01363"/>
    </source>
</evidence>
<dbReference type="Proteomes" id="UP000054321">
    <property type="component" value="Unassembled WGS sequence"/>
</dbReference>
<dbReference type="Gene3D" id="3.30.70.3290">
    <property type="match status" value="1"/>
</dbReference>
<reference evidence="11 12" key="1">
    <citation type="submission" date="2014-04" db="EMBL/GenBank/DDBJ databases">
        <authorList>
            <consortium name="DOE Joint Genome Institute"/>
            <person name="Kuo A."/>
            <person name="Martino E."/>
            <person name="Perotto S."/>
            <person name="Kohler A."/>
            <person name="Nagy L.G."/>
            <person name="Floudas D."/>
            <person name="Copeland A."/>
            <person name="Barry K.W."/>
            <person name="Cichocki N."/>
            <person name="Veneault-Fourrey C."/>
            <person name="LaButti K."/>
            <person name="Lindquist E.A."/>
            <person name="Lipzen A."/>
            <person name="Lundell T."/>
            <person name="Morin E."/>
            <person name="Murat C."/>
            <person name="Sun H."/>
            <person name="Tunlid A."/>
            <person name="Henrissat B."/>
            <person name="Grigoriev I.V."/>
            <person name="Hibbett D.S."/>
            <person name="Martin F."/>
            <person name="Nordberg H.P."/>
            <person name="Cantor M.N."/>
            <person name="Hua S.X."/>
        </authorList>
    </citation>
    <scope>NUCLEOTIDE SEQUENCE [LARGE SCALE GENOMIC DNA]</scope>
    <source>
        <strain evidence="11 12">Zn</strain>
    </source>
</reference>
<dbReference type="Gene3D" id="1.10.1200.10">
    <property type="entry name" value="ACP-like"/>
    <property type="match status" value="1"/>
</dbReference>
<dbReference type="GO" id="GO:0016491">
    <property type="term" value="F:oxidoreductase activity"/>
    <property type="evidence" value="ECO:0007669"/>
    <property type="project" value="InterPro"/>
</dbReference>
<dbReference type="InterPro" id="IPR049552">
    <property type="entry name" value="PKS_DH_N"/>
</dbReference>
<evidence type="ECO:0000259" key="8">
    <source>
        <dbReference type="PROSITE" id="PS50075"/>
    </source>
</evidence>
<dbReference type="EMBL" id="KN832878">
    <property type="protein sequence ID" value="KIM99782.1"/>
    <property type="molecule type" value="Genomic_DNA"/>
</dbReference>
<dbReference type="SMART" id="SM00825">
    <property type="entry name" value="PKS_KS"/>
    <property type="match status" value="1"/>
</dbReference>
<dbReference type="SUPFAM" id="SSF52151">
    <property type="entry name" value="FabD/lysophospholipase-like"/>
    <property type="match status" value="1"/>
</dbReference>
<dbReference type="InterPro" id="IPR014030">
    <property type="entry name" value="Ketoacyl_synth_N"/>
</dbReference>
<reference evidence="12" key="2">
    <citation type="submission" date="2015-01" db="EMBL/GenBank/DDBJ databases">
        <title>Evolutionary Origins and Diversification of the Mycorrhizal Mutualists.</title>
        <authorList>
            <consortium name="DOE Joint Genome Institute"/>
            <consortium name="Mycorrhizal Genomics Consortium"/>
            <person name="Kohler A."/>
            <person name="Kuo A."/>
            <person name="Nagy L.G."/>
            <person name="Floudas D."/>
            <person name="Copeland A."/>
            <person name="Barry K.W."/>
            <person name="Cichocki N."/>
            <person name="Veneault-Fourrey C."/>
            <person name="LaButti K."/>
            <person name="Lindquist E.A."/>
            <person name="Lipzen A."/>
            <person name="Lundell T."/>
            <person name="Morin E."/>
            <person name="Murat C."/>
            <person name="Riley R."/>
            <person name="Ohm R."/>
            <person name="Sun H."/>
            <person name="Tunlid A."/>
            <person name="Henrissat B."/>
            <person name="Grigoriev I.V."/>
            <person name="Hibbett D.S."/>
            <person name="Martin F."/>
        </authorList>
    </citation>
    <scope>NUCLEOTIDE SEQUENCE [LARGE SCALE GENOMIC DNA]</scope>
    <source>
        <strain evidence="12">Zn</strain>
    </source>
</reference>
<dbReference type="GO" id="GO:0004315">
    <property type="term" value="F:3-oxoacyl-[acyl-carrier-protein] synthase activity"/>
    <property type="evidence" value="ECO:0007669"/>
    <property type="project" value="InterPro"/>
</dbReference>
<dbReference type="InterPro" id="IPR020843">
    <property type="entry name" value="ER"/>
</dbReference>
<dbReference type="InParanoid" id="A0A0C3DCW3"/>
<dbReference type="Gene3D" id="3.90.180.10">
    <property type="entry name" value="Medium-chain alcohol dehydrogenases, catalytic domain"/>
    <property type="match status" value="1"/>
</dbReference>
<dbReference type="Pfam" id="PF13602">
    <property type="entry name" value="ADH_zinc_N_2"/>
    <property type="match status" value="1"/>
</dbReference>
<dbReference type="SUPFAM" id="SSF53335">
    <property type="entry name" value="S-adenosyl-L-methionine-dependent methyltransferases"/>
    <property type="match status" value="1"/>
</dbReference>
<feature type="active site" description="Proton donor; for dehydratase activity" evidence="7">
    <location>
        <position position="1150"/>
    </location>
</feature>
<dbReference type="InterPro" id="IPR013968">
    <property type="entry name" value="PKS_KR"/>
</dbReference>
<dbReference type="InterPro" id="IPR049900">
    <property type="entry name" value="PKS_mFAS_DH"/>
</dbReference>
<dbReference type="InterPro" id="IPR020807">
    <property type="entry name" value="PKS_DH"/>
</dbReference>
<dbReference type="GO" id="GO:0044550">
    <property type="term" value="P:secondary metabolite biosynthetic process"/>
    <property type="evidence" value="ECO:0007669"/>
    <property type="project" value="TreeGrafter"/>
</dbReference>
<feature type="region of interest" description="C-terminal hotdog fold" evidence="7">
    <location>
        <begin position="1089"/>
        <end position="1231"/>
    </location>
</feature>
<keyword evidence="5" id="KW-0511">Multifunctional enzyme</keyword>
<evidence type="ECO:0000256" key="5">
    <source>
        <dbReference type="ARBA" id="ARBA00023268"/>
    </source>
</evidence>
<dbReference type="GO" id="GO:0006633">
    <property type="term" value="P:fatty acid biosynthetic process"/>
    <property type="evidence" value="ECO:0007669"/>
    <property type="project" value="InterPro"/>
</dbReference>
<name>A0A0C3DCW3_OIDMZ</name>
<dbReference type="InterPro" id="IPR029063">
    <property type="entry name" value="SAM-dependent_MTases_sf"/>
</dbReference>
<dbReference type="PROSITE" id="PS52004">
    <property type="entry name" value="KS3_2"/>
    <property type="match status" value="1"/>
</dbReference>
<dbReference type="PROSITE" id="PS00012">
    <property type="entry name" value="PHOSPHOPANTETHEINE"/>
    <property type="match status" value="1"/>
</dbReference>
<dbReference type="InterPro" id="IPR011032">
    <property type="entry name" value="GroES-like_sf"/>
</dbReference>
<dbReference type="CDD" id="cd02440">
    <property type="entry name" value="AdoMet_MTases"/>
    <property type="match status" value="1"/>
</dbReference>
<dbReference type="PROSITE" id="PS50075">
    <property type="entry name" value="CARRIER"/>
    <property type="match status" value="1"/>
</dbReference>
<dbReference type="OrthoDB" id="329835at2759"/>
<dbReference type="InterPro" id="IPR042104">
    <property type="entry name" value="PKS_dehydratase_sf"/>
</dbReference>
<dbReference type="GO" id="GO:0004312">
    <property type="term" value="F:fatty acid synthase activity"/>
    <property type="evidence" value="ECO:0007669"/>
    <property type="project" value="TreeGrafter"/>
</dbReference>
<dbReference type="InterPro" id="IPR013217">
    <property type="entry name" value="Methyltransf_12"/>
</dbReference>
<keyword evidence="1" id="KW-0596">Phosphopantetheine</keyword>
<protein>
    <submittedName>
        <fullName evidence="11">Uncharacterized protein</fullName>
    </submittedName>
</protein>
<dbReference type="Gene3D" id="3.40.50.720">
    <property type="entry name" value="NAD(P)-binding Rossmann-like Domain"/>
    <property type="match status" value="2"/>
</dbReference>
<dbReference type="SUPFAM" id="SSF55048">
    <property type="entry name" value="Probable ACP-binding domain of malonyl-CoA ACP transacylase"/>
    <property type="match status" value="1"/>
</dbReference>
<feature type="region of interest" description="N-terminal hotdog fold" evidence="7">
    <location>
        <begin position="948"/>
        <end position="1079"/>
    </location>
</feature>
<dbReference type="SUPFAM" id="SSF51735">
    <property type="entry name" value="NAD(P)-binding Rossmann-fold domains"/>
    <property type="match status" value="2"/>
</dbReference>
<dbReference type="SMART" id="SM00822">
    <property type="entry name" value="PKS_KR"/>
    <property type="match status" value="1"/>
</dbReference>
<dbReference type="SMART" id="SM00829">
    <property type="entry name" value="PKS_ER"/>
    <property type="match status" value="1"/>
</dbReference>
<evidence type="ECO:0000256" key="4">
    <source>
        <dbReference type="ARBA" id="ARBA00022857"/>
    </source>
</evidence>
<dbReference type="Gene3D" id="3.40.47.10">
    <property type="match status" value="1"/>
</dbReference>
<keyword evidence="6" id="KW-0012">Acyltransferase</keyword>
<evidence type="ECO:0000256" key="2">
    <source>
        <dbReference type="ARBA" id="ARBA00022553"/>
    </source>
</evidence>
<dbReference type="InterPro" id="IPR036736">
    <property type="entry name" value="ACP-like_sf"/>
</dbReference>
<feature type="domain" description="PKS/mFAS DH" evidence="10">
    <location>
        <begin position="948"/>
        <end position="1231"/>
    </location>
</feature>
<dbReference type="SUPFAM" id="SSF47336">
    <property type="entry name" value="ACP-like"/>
    <property type="match status" value="1"/>
</dbReference>
<dbReference type="Pfam" id="PF02801">
    <property type="entry name" value="Ketoacyl-synt_C"/>
    <property type="match status" value="1"/>
</dbReference>
<dbReference type="Pfam" id="PF08240">
    <property type="entry name" value="ADH_N"/>
    <property type="match status" value="1"/>
</dbReference>
<dbReference type="InterPro" id="IPR018201">
    <property type="entry name" value="Ketoacyl_synth_AS"/>
</dbReference>
<dbReference type="PROSITE" id="PS00606">
    <property type="entry name" value="KS3_1"/>
    <property type="match status" value="1"/>
</dbReference>
<dbReference type="GO" id="GO:0031177">
    <property type="term" value="F:phosphopantetheine binding"/>
    <property type="evidence" value="ECO:0007669"/>
    <property type="project" value="InterPro"/>
</dbReference>
<dbReference type="STRING" id="913774.A0A0C3DCW3"/>
<dbReference type="Gene3D" id="3.40.50.150">
    <property type="entry name" value="Vaccinia Virus protein VP39"/>
    <property type="match status" value="1"/>
</dbReference>
<dbReference type="InterPro" id="IPR049551">
    <property type="entry name" value="PKS_DH_C"/>
</dbReference>
<keyword evidence="12" id="KW-1185">Reference proteome</keyword>
<evidence type="ECO:0000256" key="1">
    <source>
        <dbReference type="ARBA" id="ARBA00022450"/>
    </source>
</evidence>
<dbReference type="InterPro" id="IPR016036">
    <property type="entry name" value="Malonyl_transacylase_ACP-bd"/>
</dbReference>
<dbReference type="PANTHER" id="PTHR43775:SF46">
    <property type="entry name" value="FUMIGERMIN SYNTHASE"/>
    <property type="match status" value="1"/>
</dbReference>
<dbReference type="Gene3D" id="3.40.366.10">
    <property type="entry name" value="Malonyl-Coenzyme A Acyl Carrier Protein, domain 2"/>
    <property type="match status" value="1"/>
</dbReference>
<dbReference type="InterPro" id="IPR016035">
    <property type="entry name" value="Acyl_Trfase/lysoPLipase"/>
</dbReference>
<keyword evidence="2" id="KW-0597">Phosphoprotein</keyword>
<keyword evidence="4" id="KW-0521">NADP</keyword>
<dbReference type="InterPro" id="IPR014031">
    <property type="entry name" value="Ketoacyl_synth_C"/>
</dbReference>
<organism evidence="11 12">
    <name type="scientific">Oidiodendron maius (strain Zn)</name>
    <dbReference type="NCBI Taxonomy" id="913774"/>
    <lineage>
        <taxon>Eukaryota</taxon>
        <taxon>Fungi</taxon>
        <taxon>Dikarya</taxon>
        <taxon>Ascomycota</taxon>
        <taxon>Pezizomycotina</taxon>
        <taxon>Leotiomycetes</taxon>
        <taxon>Leotiomycetes incertae sedis</taxon>
        <taxon>Myxotrichaceae</taxon>
        <taxon>Oidiodendron</taxon>
    </lineage>
</organism>
<dbReference type="SMART" id="SM00827">
    <property type="entry name" value="PKS_AT"/>
    <property type="match status" value="1"/>
</dbReference>
<dbReference type="HOGENOM" id="CLU_000022_31_4_1"/>
<feature type="active site" description="Proton acceptor; for dehydratase activity" evidence="7">
    <location>
        <position position="980"/>
    </location>
</feature>
<dbReference type="Pfam" id="PF08242">
    <property type="entry name" value="Methyltransf_12"/>
    <property type="match status" value="1"/>
</dbReference>
<proteinExistence type="predicted"/>
<evidence type="ECO:0000256" key="6">
    <source>
        <dbReference type="ARBA" id="ARBA00023315"/>
    </source>
</evidence>
<dbReference type="SUPFAM" id="SSF50129">
    <property type="entry name" value="GroES-like"/>
    <property type="match status" value="1"/>
</dbReference>
<dbReference type="Gene3D" id="3.10.129.110">
    <property type="entry name" value="Polyketide synthase dehydratase"/>
    <property type="match status" value="1"/>
</dbReference>
<dbReference type="CDD" id="cd00833">
    <property type="entry name" value="PKS"/>
    <property type="match status" value="1"/>
</dbReference>
<dbReference type="SUPFAM" id="SSF53901">
    <property type="entry name" value="Thiolase-like"/>
    <property type="match status" value="1"/>
</dbReference>
<dbReference type="InterPro" id="IPR009081">
    <property type="entry name" value="PP-bd_ACP"/>
</dbReference>
<evidence type="ECO:0000313" key="11">
    <source>
        <dbReference type="EMBL" id="KIM99782.1"/>
    </source>
</evidence>
<dbReference type="SMART" id="SM00823">
    <property type="entry name" value="PKS_PP"/>
    <property type="match status" value="1"/>
</dbReference>
<accession>A0A0C3DCW3</accession>
<dbReference type="InterPro" id="IPR020806">
    <property type="entry name" value="PKS_PP-bd"/>
</dbReference>
<dbReference type="Pfam" id="PF14765">
    <property type="entry name" value="PS-DH"/>
    <property type="match status" value="1"/>
</dbReference>
<dbReference type="InterPro" id="IPR013154">
    <property type="entry name" value="ADH-like_N"/>
</dbReference>
<dbReference type="InterPro" id="IPR020841">
    <property type="entry name" value="PKS_Beta-ketoAc_synthase_dom"/>
</dbReference>
<sequence>MLPTSLWQYEVVAGAISPGQLWLHCTLSWQGGTRWLLLEIRNWNMLKWTLILFAICGIGLRLPGGVSNGDEFWELLHNGIDARTPIPATRYSVGGFDDSLGGKDAIRVKHGYFLDQDLAGLDTSFFTLTKSELEKTDPQQRLLLEVTRECLEDAGEFNYRGQAVGCYVGTFGDDWLFMSAKESQQGGGYTVTGHGDLMLANRVSYEYDLRGPSMVIKTGCSASLLALHEAVRAIQRRDATAAIVAGTSIIMTPTLTSTMTAGEVLSSEGSCKTFDSAADGYARAEGVTAVYVKRLEDALRDGNPIRAIIKGTATNCDGRSQSLFTPDETAQIALIRRAYEDAGLDPQETAFLECHGTGTPTGDPIETIAAGKVFGGKGIYIGSVKPNVGHSEGASGITSVIKSILALEKRIIPPNIKFKNPNPKIPFSKYNLKVPVAPTPFPPDRRERISINSFGIGGSNVHVILESYTKSDGTIHNGDSIHNGTALQNGVALNGVGSSKPELLLFSANTASSLSEHIRRDEDWLRLNPALHSDMAYTRAIHREHLPHRAFSIIDDGSFIQSASGLKAPQDSPTVVMVFSGQGAQWPEMGKELILGDPNFRRDILKMDQKLRDLIHPPHWNMIDELLKPAESSQVHRAELSQPLCTAIQVALFNKFAALGLVPTAAVGHSSGEIAAAYAAGYISMEEAIVIAYYRGYVTTEQTLNGSMTAVGMGARELSEYLREGVVLACENSPTSSTISGDIIKVREVVEVIKQRIPDVFARELKVDMAYHSHHMIPLSIEYKKLLIAEIKSFERKEPESTTDFFSSVTPKQRITSPLDASYWAANLTFPVRFSSAISELLTVQGDGIFLEIGPHSTLEGPLRQICAAKSRPFKYVPALTRKKDCKISFLSAVGKLFQQGTVLDFRPLFPKGKAISGLPTYSWDHSTSFWHESRISKAWRNRRYPHHCLLGARVLEGTETEPQWRNILELAEEPWLADHKIYHDVVFPFAGYVALAGEALRQLTHSSHDIGYRLRHVVANTALVLSDSVPTELMTSLRHHKLNDKEDSEWFDFSVTSYNGSAWIRHCDGQVSLAKSIRSSSWTPKILPRAVNCSQIYDNLAKAGFIYGPEFRGLANVTSSTTEEEAIGQVLNRNQRSNGPFTLHPAAIDACLQLLLVAQAKGLGRNIAELSVPTVIEELEIGPGKDVMDVRAWNLYGNSDFSCVEGTADGKVVLHASGIEFHPLGDEENPATVDAHACSRLEWLPDFDFIDMSTLFEPPKTSRSETRMQEELTLLCILETAEKVRNLQPCQPHFARFRDWLNQQIGFAMAGRYKLVDNSEQYTKFSRAERRTMIESLTTALLELPQKTFTVGLRRIFDNVESIFIGEADTLDILLQGNILARIYDLMSFGCANFVRTLAHTRPTLRILEVGAGTGGNTEAILSSLPDVGGLPFYSTYTFTDISAGFFTAAKERFANASNMEFKVFDITKDPGEQSIQQESYDLIVAANIIHATPSLQKSLSNLRSLLKPDGMLMMTELCSLSRSCNYIFGNFAGWWLGEADGRPDQPYVSVSRWDEDLKAVGFSGVDTAVYDAEEPYQQIAVMVSKKQPLQATKLTRVTILTNDPEGAVARMVAASVKNLGCEVEQYGNFGDDLAQDQDIVSCLDLELNFFENIPEEKFAAFQRFIGSMGSRRLLWLTSPLQVNCQDPRSAQTIGVARTVRSELGCHFYTLEIDSNEEQFESLVGKVFHKIRTEEDKDDLESDKEFIVDNGVICIGRYHPFSLVKEVQLKSNKAQTSAVMKKSLGIGKPGMLETLTWKASPVAENIPDGHVEIEARSAGLNYHDIVYAMGLISSKRLSVPLGKEVSGTVRRLGSGVKGLAIGDRIMAFTIEGAFSTQLVVADNRVLKIPDRMSFEEAATIPCCFSTVVYALLDCGRLRKGMSVLIHSACGGVGLTAIQVSKMMGGEVFATVGNEKKVEYLVKEHNIPRDHIFSSRDPSFLEGVMQQTGGRGVDLVLNSLPGELLRASWKCVAKNGKLLELGKRDLESCGQLDLSRFLDNRSYCGIDMAYLIREEPLIVRDVLQRVLLFCAQGLLHPISPITTFDAADAKYAFRHIQPGEHVGKIILNLPEDSSTLPESLATQKLMFKPDSAYLLVGGLGGLGRSIATWLVERGARQLVFLSRSATVSAESSAIAEELGAMGCSVTMIRGSVNNIEDVKKAIRASPGPIKGVFHLGMVQGDSPFIDMNWTDWNRVNEPKVKGTWNLHQTFLEYSPLDFFWLASSAVTVVDQPGQGNYKAGCTFTEAFCQYRHSLGLPASVLSICPIDDVGYVAENRSALRSVKLQGLYTLGEKEFLESLEASLLNSFPAQESQDGRIPAGLHQHPWENNAHIVMGLRSELHMKDPKNPTNWRRDRRMGMYHNSPIEETAKTSAESSGLKQFLQGLPDGNADAILAEESTVEFLALETGRKIHDFLLKPADAEIDASISLSQMGFDSLTAIELRRWFRQTFGVDISVMEMMGSGSLKQLGGTLASKLHSKHCQ</sequence>
<dbReference type="PROSITE" id="PS52019">
    <property type="entry name" value="PKS_MFAS_DH"/>
    <property type="match status" value="1"/>
</dbReference>
<dbReference type="PANTHER" id="PTHR43775">
    <property type="entry name" value="FATTY ACID SYNTHASE"/>
    <property type="match status" value="1"/>
</dbReference>
<dbReference type="CDD" id="cd05195">
    <property type="entry name" value="enoyl_red"/>
    <property type="match status" value="1"/>
</dbReference>
<keyword evidence="3" id="KW-0808">Transferase</keyword>
<dbReference type="InterPro" id="IPR032821">
    <property type="entry name" value="PKS_assoc"/>
</dbReference>
<dbReference type="Pfam" id="PF21089">
    <property type="entry name" value="PKS_DH_N"/>
    <property type="match status" value="1"/>
</dbReference>
<dbReference type="Pfam" id="PF08659">
    <property type="entry name" value="KR"/>
    <property type="match status" value="1"/>
</dbReference>
<dbReference type="SMART" id="SM00826">
    <property type="entry name" value="PKS_DH"/>
    <property type="match status" value="1"/>
</dbReference>
<dbReference type="InterPro" id="IPR006162">
    <property type="entry name" value="Ppantetheine_attach_site"/>
</dbReference>
<dbReference type="Pfam" id="PF00550">
    <property type="entry name" value="PP-binding"/>
    <property type="match status" value="1"/>
</dbReference>
<gene>
    <name evidence="11" type="ORF">OIDMADRAFT_104674</name>
</gene>
<dbReference type="InterPro" id="IPR050091">
    <property type="entry name" value="PKS_NRPS_Biosynth_Enz"/>
</dbReference>
<feature type="domain" description="Carrier" evidence="8">
    <location>
        <begin position="2441"/>
        <end position="2516"/>
    </location>
</feature>
<evidence type="ECO:0000259" key="9">
    <source>
        <dbReference type="PROSITE" id="PS52004"/>
    </source>
</evidence>
<dbReference type="InterPro" id="IPR001227">
    <property type="entry name" value="Ac_transferase_dom_sf"/>
</dbReference>
<evidence type="ECO:0000313" key="12">
    <source>
        <dbReference type="Proteomes" id="UP000054321"/>
    </source>
</evidence>
<dbReference type="InterPro" id="IPR014043">
    <property type="entry name" value="Acyl_transferase_dom"/>
</dbReference>
<dbReference type="InterPro" id="IPR057326">
    <property type="entry name" value="KR_dom"/>
</dbReference>